<proteinExistence type="predicted"/>
<feature type="non-terminal residue" evidence="1">
    <location>
        <position position="1"/>
    </location>
</feature>
<organism evidence="1 2">
    <name type="scientific">Pseudomonas kitaguniensis</name>
    <dbReference type="NCBI Taxonomy" id="2607908"/>
    <lineage>
        <taxon>Bacteria</taxon>
        <taxon>Pseudomonadati</taxon>
        <taxon>Pseudomonadota</taxon>
        <taxon>Gammaproteobacteria</taxon>
        <taxon>Pseudomonadales</taxon>
        <taxon>Pseudomonadaceae</taxon>
        <taxon>Pseudomonas</taxon>
    </lineage>
</organism>
<dbReference type="EMBL" id="VUBA01000111">
    <property type="protein sequence ID" value="MPQ85797.1"/>
    <property type="molecule type" value="Genomic_DNA"/>
</dbReference>
<comment type="caution">
    <text evidence="1">The sequence shown here is derived from an EMBL/GenBank/DDBJ whole genome shotgun (WGS) entry which is preliminary data.</text>
</comment>
<protein>
    <submittedName>
        <fullName evidence="1">Uncharacterized protein</fullName>
    </submittedName>
</protein>
<sequence length="101" mass="11634">PHLLECGAEFCSCRSSLWEGACSRWRWFSQHLGCLTLRHREQAPSHRSPRCRPETLFNALVIFSITAARARLLWQLSPYTSKLCWYVSHKNKMPVKSSAAS</sequence>
<evidence type="ECO:0000313" key="1">
    <source>
        <dbReference type="EMBL" id="MPQ85797.1"/>
    </source>
</evidence>
<name>A0A5N7JWP4_9PSED</name>
<evidence type="ECO:0000313" key="2">
    <source>
        <dbReference type="Proteomes" id="UP000325438"/>
    </source>
</evidence>
<dbReference type="AlphaFoldDB" id="A0A5N7JWP4"/>
<gene>
    <name evidence="1" type="ORF">F0170_18425</name>
</gene>
<accession>A0A5N7JWP4</accession>
<dbReference type="Proteomes" id="UP000325438">
    <property type="component" value="Unassembled WGS sequence"/>
</dbReference>
<reference evidence="1 2" key="1">
    <citation type="submission" date="2019-09" db="EMBL/GenBank/DDBJ databases">
        <title>The draft genomes of Allium pathogen Pseudomonas sp.</title>
        <authorList>
            <person name="Fujikawa T."/>
            <person name="Sawada H."/>
        </authorList>
    </citation>
    <scope>NUCLEOTIDE SEQUENCE [LARGE SCALE GENOMIC DNA]</scope>
    <source>
        <strain evidence="1 2">MAFF 730085</strain>
    </source>
</reference>